<keyword evidence="3" id="KW-1185">Reference proteome</keyword>
<dbReference type="RefSeq" id="WP_131555837.1">
    <property type="nucleotide sequence ID" value="NZ_SJSK01000010.1"/>
</dbReference>
<comment type="caution">
    <text evidence="2">The sequence shown here is derived from an EMBL/GenBank/DDBJ whole genome shotgun (WGS) entry which is preliminary data.</text>
</comment>
<reference evidence="2 3" key="1">
    <citation type="submission" date="2019-02" db="EMBL/GenBank/DDBJ databases">
        <title>Pedobacter sp. RP-1-13 sp. nov., isolated from Arctic soil.</title>
        <authorList>
            <person name="Dahal R.H."/>
        </authorList>
    </citation>
    <scope>NUCLEOTIDE SEQUENCE [LARGE SCALE GENOMIC DNA]</scope>
    <source>
        <strain evidence="2 3">RP-1-13</strain>
    </source>
</reference>
<accession>A0A4R0MIT6</accession>
<proteinExistence type="predicted"/>
<name>A0A4R0MIT6_9SPHI</name>
<evidence type="ECO:0000313" key="3">
    <source>
        <dbReference type="Proteomes" id="UP000292884"/>
    </source>
</evidence>
<dbReference type="AlphaFoldDB" id="A0A4R0MIT6"/>
<feature type="transmembrane region" description="Helical" evidence="1">
    <location>
        <begin position="138"/>
        <end position="156"/>
    </location>
</feature>
<organism evidence="2 3">
    <name type="scientific">Pedobacter frigiditerrae</name>
    <dbReference type="NCBI Taxonomy" id="2530452"/>
    <lineage>
        <taxon>Bacteria</taxon>
        <taxon>Pseudomonadati</taxon>
        <taxon>Bacteroidota</taxon>
        <taxon>Sphingobacteriia</taxon>
        <taxon>Sphingobacteriales</taxon>
        <taxon>Sphingobacteriaceae</taxon>
        <taxon>Pedobacter</taxon>
    </lineage>
</organism>
<dbReference type="OrthoDB" id="1340494at2"/>
<dbReference type="Proteomes" id="UP000292884">
    <property type="component" value="Unassembled WGS sequence"/>
</dbReference>
<gene>
    <name evidence="2" type="ORF">EZ428_23805</name>
</gene>
<evidence type="ECO:0000256" key="1">
    <source>
        <dbReference type="SAM" id="Phobius"/>
    </source>
</evidence>
<keyword evidence="1" id="KW-0812">Transmembrane</keyword>
<dbReference type="EMBL" id="SJSK01000010">
    <property type="protein sequence ID" value="TCC86491.1"/>
    <property type="molecule type" value="Genomic_DNA"/>
</dbReference>
<keyword evidence="1" id="KW-0472">Membrane</keyword>
<feature type="transmembrane region" description="Helical" evidence="1">
    <location>
        <begin position="266"/>
        <end position="288"/>
    </location>
</feature>
<evidence type="ECO:0000313" key="2">
    <source>
        <dbReference type="EMBL" id="TCC86491.1"/>
    </source>
</evidence>
<sequence>MRSEYQKAVLDAYQKKKSEGLISINLIGLSPGQLGDECINVYKERPSDEDEGTLRSFFGSRNQAPSYTEIIENVDIDKFRPVKSFIVGKTTNPELRVVELLAWLIDFKPRPYPVWLIEKNPGKITLPPEPPTPKLSKAIITVLLIAFLGFAIYSYLNYGANKVYLPATTQEKCMHWTGNRYEPISCAAQTSTTPIIGIDFQKLNHFKKINTPDKLTKYDLGKVWYAKIYRKVEFYTDSGMHPIDTNRVLRPLTDYMLKTHTSYYRYLLNLLFWALGGIGLLWLLVIIARKYLVFT</sequence>
<keyword evidence="1" id="KW-1133">Transmembrane helix</keyword>
<protein>
    <submittedName>
        <fullName evidence="2">Uncharacterized protein</fullName>
    </submittedName>
</protein>